<name>A0A418WIW3_9PROT</name>
<dbReference type="EMBL" id="QYUK01000011">
    <property type="protein sequence ID" value="RJF89892.1"/>
    <property type="molecule type" value="Genomic_DNA"/>
</dbReference>
<dbReference type="OrthoDB" id="9807249at2"/>
<organism evidence="1 2">
    <name type="scientific">Oleomonas cavernae</name>
    <dbReference type="NCBI Taxonomy" id="2320859"/>
    <lineage>
        <taxon>Bacteria</taxon>
        <taxon>Pseudomonadati</taxon>
        <taxon>Pseudomonadota</taxon>
        <taxon>Alphaproteobacteria</taxon>
        <taxon>Acetobacterales</taxon>
        <taxon>Acetobacteraceae</taxon>
        <taxon>Oleomonas</taxon>
    </lineage>
</organism>
<proteinExistence type="predicted"/>
<dbReference type="AlphaFoldDB" id="A0A418WIW3"/>
<accession>A0A418WIW3</accession>
<evidence type="ECO:0000313" key="2">
    <source>
        <dbReference type="Proteomes" id="UP000284605"/>
    </source>
</evidence>
<protein>
    <submittedName>
        <fullName evidence="1">Uncharacterized protein</fullName>
    </submittedName>
</protein>
<gene>
    <name evidence="1" type="ORF">D3874_07025</name>
</gene>
<reference evidence="1 2" key="1">
    <citation type="submission" date="2018-09" db="EMBL/GenBank/DDBJ databases">
        <authorList>
            <person name="Zhu H."/>
        </authorList>
    </citation>
    <scope>NUCLEOTIDE SEQUENCE [LARGE SCALE GENOMIC DNA]</scope>
    <source>
        <strain evidence="1 2">K1W22B-8</strain>
    </source>
</reference>
<comment type="caution">
    <text evidence="1">The sequence shown here is derived from an EMBL/GenBank/DDBJ whole genome shotgun (WGS) entry which is preliminary data.</text>
</comment>
<dbReference type="Proteomes" id="UP000284605">
    <property type="component" value="Unassembled WGS sequence"/>
</dbReference>
<sequence>MAAPNRPPPRSRWPRWLRRRPMETIATVLIAAGVVMLLQPFALILYTYSFATTLAGVVMFTAVSKFPE</sequence>
<keyword evidence="2" id="KW-1185">Reference proteome</keyword>
<evidence type="ECO:0000313" key="1">
    <source>
        <dbReference type="EMBL" id="RJF89892.1"/>
    </source>
</evidence>